<dbReference type="InterPro" id="IPR006691">
    <property type="entry name" value="GyrA/parC_rep"/>
</dbReference>
<dbReference type="Gene3D" id="3.90.199.10">
    <property type="entry name" value="Topoisomerase II, domain 5"/>
    <property type="match status" value="2"/>
</dbReference>
<dbReference type="Gene3D" id="1.10.268.10">
    <property type="entry name" value="Topoisomerase, domain 3"/>
    <property type="match status" value="1"/>
</dbReference>
<evidence type="ECO:0000256" key="2">
    <source>
        <dbReference type="ARBA" id="ARBA00008263"/>
    </source>
</evidence>
<keyword evidence="10" id="KW-0175">Coiled coil</keyword>
<evidence type="ECO:0000313" key="13">
    <source>
        <dbReference type="Proteomes" id="UP000178372"/>
    </source>
</evidence>
<dbReference type="InterPro" id="IPR013760">
    <property type="entry name" value="Topo_IIA-like_dom_sf"/>
</dbReference>
<name>A0A1F7G934_9BACT</name>
<dbReference type="GO" id="GO:0005737">
    <property type="term" value="C:cytoplasm"/>
    <property type="evidence" value="ECO:0007669"/>
    <property type="project" value="UniProtKB-SubCell"/>
</dbReference>
<comment type="caution">
    <text evidence="12">The sequence shown here is derived from an EMBL/GenBank/DDBJ whole genome shotgun (WGS) entry which is preliminary data.</text>
</comment>
<keyword evidence="8" id="KW-0963">Cytoplasm</keyword>
<keyword evidence="7 8" id="KW-0413">Isomerase</keyword>
<comment type="function">
    <text evidence="8">A type II topoisomerase that negatively supercoils closed circular double-stranded (ds) DNA in an ATP-dependent manner to modulate DNA topology and maintain chromosomes in an underwound state. Negative supercoiling favors strand separation, and DNA replication, transcription, recombination and repair, all of which involve strand separation. Also able to catalyze the interconversion of other topological isomers of dsDNA rings, including catenanes and knotted rings. Type II topoisomerases break and join 2 DNA strands simultaneously in an ATP-dependent manner.</text>
</comment>
<dbReference type="PANTHER" id="PTHR43493">
    <property type="entry name" value="DNA GYRASE/TOPOISOMERASE SUBUNIT A"/>
    <property type="match status" value="1"/>
</dbReference>
<dbReference type="EC" id="5.6.2.2" evidence="8"/>
<dbReference type="HAMAP" id="MF_01897">
    <property type="entry name" value="GyrA"/>
    <property type="match status" value="1"/>
</dbReference>
<evidence type="ECO:0000256" key="8">
    <source>
        <dbReference type="HAMAP-Rule" id="MF_01897"/>
    </source>
</evidence>
<keyword evidence="6 8" id="KW-0238">DNA-binding</keyword>
<dbReference type="FunFam" id="1.10.268.10:FF:000001">
    <property type="entry name" value="DNA gyrase subunit A"/>
    <property type="match status" value="1"/>
</dbReference>
<evidence type="ECO:0000256" key="3">
    <source>
        <dbReference type="ARBA" id="ARBA00022741"/>
    </source>
</evidence>
<dbReference type="PANTHER" id="PTHR43493:SF5">
    <property type="entry name" value="DNA GYRASE SUBUNIT A, CHLOROPLASTIC_MITOCHONDRIAL"/>
    <property type="match status" value="1"/>
</dbReference>
<evidence type="ECO:0000313" key="12">
    <source>
        <dbReference type="EMBL" id="OGK15418.1"/>
    </source>
</evidence>
<dbReference type="GO" id="GO:0005524">
    <property type="term" value="F:ATP binding"/>
    <property type="evidence" value="ECO:0007669"/>
    <property type="project" value="UniProtKB-UniRule"/>
</dbReference>
<dbReference type="AlphaFoldDB" id="A0A1F7G934"/>
<evidence type="ECO:0000256" key="1">
    <source>
        <dbReference type="ARBA" id="ARBA00000185"/>
    </source>
</evidence>
<dbReference type="CDD" id="cd00187">
    <property type="entry name" value="TOP4c"/>
    <property type="match status" value="1"/>
</dbReference>
<dbReference type="Proteomes" id="UP000178372">
    <property type="component" value="Unassembled WGS sequence"/>
</dbReference>
<evidence type="ECO:0000256" key="6">
    <source>
        <dbReference type="ARBA" id="ARBA00023125"/>
    </source>
</evidence>
<keyword evidence="4 8" id="KW-0067">ATP-binding</keyword>
<sequence>MSSLVRITEKNMDTNKTGTVIRSEISTEMKRAYLNYAMSVIVSRALPDVRDGLKPVHRRVLYAMHRLGLTHSARFSKSAKIVGEVLGKYHPHGDVPVYDSLVRMAQTFSMRYPLVLGQGNFGSIDGDRPAAMRYTEVKLTKIAEEMLFDIDRETVNWQDNFDATLKEPVFLPAKIPNLLLMGAEGIAVGMATRIPPHNLTEVIDAIFYLIDNAHEIKKSKKEDGEQTMSPVITYTPPLEDELKFDYEGKMREEITEFSQKVGLTITLEGLMQHIKGPDFPTAASIYGQNEIVQAYGTGRGSILMRAKAEIEDIGKGKEAIIITELPYQTNKANLVMKIANLVRDKKLVGISDLRDESDRDGVRVVVELKRDASGKKVLNNLFKFTELQTTYPVNMVALIGNAPQIVSLQTILEEYVKHRVLIIKRRSLFELRSAKRRAHILEGLLKALDHIDEIIEVIKKSPSEPEAKARLISKFDFTDIQSQAILDMQLKRLTGLERSKIEEELKELTKKINKLEAIIKNVFNIFAEIKRELLEIRENFGDARLTKVFKHRPGEISDEQLIENKEVIVTLTTEGYIKTVPRETFKVQKRGGKGVSGMATKEEDEVGYITSAQTHDYVMFFTDKGKIYQTRVWEIPEATRVSKGKAIVNLLNLAGDENVTSVLTTSPEMIEKESGWNIFMCTTLGTVKKTRLNQFNNIRTNGIIAIGLEKGDSLQWTKLTNGSMNVNIATRLGQAIVFPEDDVRSMGRNAAGVRGIKLDVADKVTSMNVFEKTDKKRNLMVLSENGIGKVSNISLFPVQGRGGKGVRLATIDDKNGPICFSGFVTPDKPTLLITSRQGQVVKINVSAIPRLSRTAKGVILMRFSKEKDQVGSATFV</sequence>
<dbReference type="GO" id="GO:0003677">
    <property type="term" value="F:DNA binding"/>
    <property type="evidence" value="ECO:0007669"/>
    <property type="project" value="UniProtKB-UniRule"/>
</dbReference>
<dbReference type="PROSITE" id="PS52040">
    <property type="entry name" value="TOPO_IIA"/>
    <property type="match status" value="1"/>
</dbReference>
<dbReference type="SMART" id="SM00434">
    <property type="entry name" value="TOP4c"/>
    <property type="match status" value="1"/>
</dbReference>
<evidence type="ECO:0000256" key="10">
    <source>
        <dbReference type="SAM" id="Coils"/>
    </source>
</evidence>
<comment type="subcellular location">
    <subcellularLocation>
        <location evidence="8">Cytoplasm</location>
    </subcellularLocation>
</comment>
<keyword evidence="5 8" id="KW-0799">Topoisomerase</keyword>
<dbReference type="EMBL" id="MFZF01000031">
    <property type="protein sequence ID" value="OGK15418.1"/>
    <property type="molecule type" value="Genomic_DNA"/>
</dbReference>
<evidence type="ECO:0000256" key="7">
    <source>
        <dbReference type="ARBA" id="ARBA00023235"/>
    </source>
</evidence>
<dbReference type="GO" id="GO:0009330">
    <property type="term" value="C:DNA topoisomerase type II (double strand cut, ATP-hydrolyzing) complex"/>
    <property type="evidence" value="ECO:0007669"/>
    <property type="project" value="TreeGrafter"/>
</dbReference>
<evidence type="ECO:0000256" key="4">
    <source>
        <dbReference type="ARBA" id="ARBA00022840"/>
    </source>
</evidence>
<dbReference type="InterPro" id="IPR035516">
    <property type="entry name" value="Gyrase/topoIV_suA_C"/>
</dbReference>
<dbReference type="Pfam" id="PF03989">
    <property type="entry name" value="DNA_gyraseA_C"/>
    <property type="match status" value="6"/>
</dbReference>
<dbReference type="SUPFAM" id="SSF101904">
    <property type="entry name" value="GyrA/ParC C-terminal domain-like"/>
    <property type="match status" value="1"/>
</dbReference>
<dbReference type="GO" id="GO:0034335">
    <property type="term" value="F:DNA negative supercoiling activity"/>
    <property type="evidence" value="ECO:0007669"/>
    <property type="project" value="UniProtKB-ARBA"/>
</dbReference>
<dbReference type="GO" id="GO:0006265">
    <property type="term" value="P:DNA topological change"/>
    <property type="evidence" value="ECO:0007669"/>
    <property type="project" value="UniProtKB-UniRule"/>
</dbReference>
<dbReference type="InterPro" id="IPR013757">
    <property type="entry name" value="Topo_IIA_A_a_sf"/>
</dbReference>
<dbReference type="GO" id="GO:0005694">
    <property type="term" value="C:chromosome"/>
    <property type="evidence" value="ECO:0007669"/>
    <property type="project" value="InterPro"/>
</dbReference>
<dbReference type="Gene3D" id="3.30.1360.40">
    <property type="match status" value="1"/>
</dbReference>
<proteinExistence type="inferred from homology"/>
<comment type="similarity">
    <text evidence="2 8">Belongs to the type II topoisomerase GyrA/ParC subunit family.</text>
</comment>
<comment type="subunit">
    <text evidence="8">Heterotetramer, composed of two GyrA and two GyrB chains. In the heterotetramer, GyrA contains the active site tyrosine that forms a transient covalent intermediate with DNA, while GyrB binds cofactors and catalyzes ATP hydrolysis.</text>
</comment>
<dbReference type="InterPro" id="IPR005743">
    <property type="entry name" value="GyrA"/>
</dbReference>
<evidence type="ECO:0000256" key="5">
    <source>
        <dbReference type="ARBA" id="ARBA00023029"/>
    </source>
</evidence>
<dbReference type="Gene3D" id="2.120.10.90">
    <property type="entry name" value="DNA gyrase/topoisomerase IV, subunit A, C-terminal"/>
    <property type="match status" value="1"/>
</dbReference>
<accession>A0A1F7G934</accession>
<dbReference type="InterPro" id="IPR050220">
    <property type="entry name" value="Type_II_DNA_Topoisomerases"/>
</dbReference>
<dbReference type="GO" id="GO:0006261">
    <property type="term" value="P:DNA-templated DNA replication"/>
    <property type="evidence" value="ECO:0007669"/>
    <property type="project" value="UniProtKB-UniRule"/>
</dbReference>
<organism evidence="12 13">
    <name type="scientific">Candidatus Roizmanbacteria bacterium RIFCSPHIGHO2_01_FULL_39_12b</name>
    <dbReference type="NCBI Taxonomy" id="1802030"/>
    <lineage>
        <taxon>Bacteria</taxon>
        <taxon>Candidatus Roizmaniibacteriota</taxon>
    </lineage>
</organism>
<dbReference type="InterPro" id="IPR013758">
    <property type="entry name" value="Topo_IIA_A/C_ab"/>
</dbReference>
<feature type="coiled-coil region" evidence="10">
    <location>
        <begin position="498"/>
        <end position="525"/>
    </location>
</feature>
<comment type="catalytic activity">
    <reaction evidence="1 8 9">
        <text>ATP-dependent breakage, passage and rejoining of double-stranded DNA.</text>
        <dbReference type="EC" id="5.6.2.2"/>
    </reaction>
</comment>
<evidence type="ECO:0000256" key="9">
    <source>
        <dbReference type="PROSITE-ProRule" id="PRU01384"/>
    </source>
</evidence>
<reference evidence="12 13" key="1">
    <citation type="journal article" date="2016" name="Nat. Commun.">
        <title>Thousands of microbial genomes shed light on interconnected biogeochemical processes in an aquifer system.</title>
        <authorList>
            <person name="Anantharaman K."/>
            <person name="Brown C.T."/>
            <person name="Hug L.A."/>
            <person name="Sharon I."/>
            <person name="Castelle C.J."/>
            <person name="Probst A.J."/>
            <person name="Thomas B.C."/>
            <person name="Singh A."/>
            <person name="Wilkins M.J."/>
            <person name="Karaoz U."/>
            <person name="Brodie E.L."/>
            <person name="Williams K.H."/>
            <person name="Hubbard S.S."/>
            <person name="Banfield J.F."/>
        </authorList>
    </citation>
    <scope>NUCLEOTIDE SEQUENCE [LARGE SCALE GENOMIC DNA]</scope>
</reference>
<feature type="short sequence motif" description="GyrA-box" evidence="8">
    <location>
        <begin position="588"/>
        <end position="594"/>
    </location>
</feature>
<keyword evidence="3 8" id="KW-0547">Nucleotide-binding</keyword>
<gene>
    <name evidence="8" type="primary">gyrA</name>
    <name evidence="12" type="ORF">A2690_05175</name>
</gene>
<dbReference type="Pfam" id="PF00521">
    <property type="entry name" value="DNA_topoisoIV"/>
    <property type="match status" value="2"/>
</dbReference>
<dbReference type="InterPro" id="IPR002205">
    <property type="entry name" value="Topo_IIA_dom_A"/>
</dbReference>
<feature type="domain" description="Topo IIA-type catalytic" evidence="11">
    <location>
        <begin position="46"/>
        <end position="561"/>
    </location>
</feature>
<protein>
    <recommendedName>
        <fullName evidence="8">DNA gyrase subunit A</fullName>
        <ecNumber evidence="8">5.6.2.2</ecNumber>
    </recommendedName>
</protein>
<dbReference type="FunFam" id="3.30.1360.40:FF:000002">
    <property type="entry name" value="DNA gyrase subunit A"/>
    <property type="match status" value="1"/>
</dbReference>
<feature type="active site" description="O-(5'-phospho-DNA)-tyrosine intermediate" evidence="8 9">
    <location>
        <position position="134"/>
    </location>
</feature>
<dbReference type="SUPFAM" id="SSF56719">
    <property type="entry name" value="Type II DNA topoisomerase"/>
    <property type="match status" value="1"/>
</dbReference>
<comment type="miscellaneous">
    <text evidence="8">Few gyrases are as efficient as E.coli at forming negative supercoils. Not all organisms have 2 type II topoisomerases; in organisms with a single type II topoisomerase this enzyme also has to decatenate newly replicated chromosomes.</text>
</comment>
<evidence type="ECO:0000259" key="11">
    <source>
        <dbReference type="PROSITE" id="PS52040"/>
    </source>
</evidence>